<accession>A0A914HGN2</accession>
<evidence type="ECO:0000313" key="2">
    <source>
        <dbReference type="WBParaSite" id="Gr19_v10_g17325.t1"/>
    </source>
</evidence>
<organism evidence="1 2">
    <name type="scientific">Globodera rostochiensis</name>
    <name type="common">Golden nematode worm</name>
    <name type="synonym">Heterodera rostochiensis</name>
    <dbReference type="NCBI Taxonomy" id="31243"/>
    <lineage>
        <taxon>Eukaryota</taxon>
        <taxon>Metazoa</taxon>
        <taxon>Ecdysozoa</taxon>
        <taxon>Nematoda</taxon>
        <taxon>Chromadorea</taxon>
        <taxon>Rhabditida</taxon>
        <taxon>Tylenchina</taxon>
        <taxon>Tylenchomorpha</taxon>
        <taxon>Tylenchoidea</taxon>
        <taxon>Heteroderidae</taxon>
        <taxon>Heteroderinae</taxon>
        <taxon>Globodera</taxon>
    </lineage>
</organism>
<reference evidence="2" key="1">
    <citation type="submission" date="2022-11" db="UniProtKB">
        <authorList>
            <consortium name="WormBaseParasite"/>
        </authorList>
    </citation>
    <scope>IDENTIFICATION</scope>
</reference>
<sequence>MRLQHFDFIRGEIILFDEAFERNKRFKEFEGLIRTNHKVYESLDAKFDQQKIVHLNTLTNRLKNLSERMKSISEKHFTKDELDAFYLSERSTTDIVRKVELKQREIDDGRRD</sequence>
<protein>
    <submittedName>
        <fullName evidence="2">Biogenesis of lysosome-related organelles complex 1 subunit 5</fullName>
    </submittedName>
</protein>
<dbReference type="AlphaFoldDB" id="A0A914HGN2"/>
<dbReference type="WBParaSite" id="Gr19_v10_g17325.t1">
    <property type="protein sequence ID" value="Gr19_v10_g17325.t1"/>
    <property type="gene ID" value="Gr19_v10_g17325"/>
</dbReference>
<keyword evidence="1" id="KW-1185">Reference proteome</keyword>
<evidence type="ECO:0000313" key="1">
    <source>
        <dbReference type="Proteomes" id="UP000887572"/>
    </source>
</evidence>
<proteinExistence type="predicted"/>
<dbReference type="Proteomes" id="UP000887572">
    <property type="component" value="Unplaced"/>
</dbReference>
<name>A0A914HGN2_GLORO</name>